<reference evidence="1 2" key="1">
    <citation type="submission" date="2023-01" db="EMBL/GenBank/DDBJ databases">
        <title>Analysis of 21 Apiospora genomes using comparative genomics revels a genus with tremendous synthesis potential of carbohydrate active enzymes and secondary metabolites.</title>
        <authorList>
            <person name="Sorensen T."/>
        </authorList>
    </citation>
    <scope>NUCLEOTIDE SEQUENCE [LARGE SCALE GENOMIC DNA]</scope>
    <source>
        <strain evidence="1 2">CBS 24483</strain>
    </source>
</reference>
<evidence type="ECO:0000313" key="1">
    <source>
        <dbReference type="EMBL" id="KAK7962499.1"/>
    </source>
</evidence>
<gene>
    <name evidence="1" type="ORF">PG986_003324</name>
</gene>
<dbReference type="EMBL" id="JAQQWE010000002">
    <property type="protein sequence ID" value="KAK7962499.1"/>
    <property type="molecule type" value="Genomic_DNA"/>
</dbReference>
<dbReference type="RefSeq" id="XP_066704610.1">
    <property type="nucleotide sequence ID" value="XM_066839546.1"/>
</dbReference>
<keyword evidence="2" id="KW-1185">Reference proteome</keyword>
<sequence length="216" mass="24355">MARSRVAASLRRGKGLSSTVQPKASSFEDPMFFESPSAFEDWLSHNHDTAIEVFVGFYKKHSGKARLTWSESVDEALCWGWIDGRGKSLDSERHGKRFTPRGKKSHWSRVNVEKVAVLEAAGRMREPGKAAFALRTDDNTAQMSFEREPLALDEDSAAKLAADAAASEYLNRAAPGYQRSVFNWVMSAKRAETRERRLADLIECSAQQLKLKQFRR</sequence>
<dbReference type="GeneID" id="92072608"/>
<protein>
    <recommendedName>
        <fullName evidence="3">Bacteriocin-protection protein</fullName>
    </recommendedName>
</protein>
<dbReference type="Pfam" id="PF13376">
    <property type="entry name" value="OmdA"/>
    <property type="match status" value="1"/>
</dbReference>
<proteinExistence type="predicted"/>
<accession>A0ABR1QRB7</accession>
<evidence type="ECO:0000313" key="2">
    <source>
        <dbReference type="Proteomes" id="UP001391051"/>
    </source>
</evidence>
<evidence type="ECO:0008006" key="3">
    <source>
        <dbReference type="Google" id="ProtNLM"/>
    </source>
</evidence>
<organism evidence="1 2">
    <name type="scientific">Apiospora aurea</name>
    <dbReference type="NCBI Taxonomy" id="335848"/>
    <lineage>
        <taxon>Eukaryota</taxon>
        <taxon>Fungi</taxon>
        <taxon>Dikarya</taxon>
        <taxon>Ascomycota</taxon>
        <taxon>Pezizomycotina</taxon>
        <taxon>Sordariomycetes</taxon>
        <taxon>Xylariomycetidae</taxon>
        <taxon>Amphisphaeriales</taxon>
        <taxon>Apiosporaceae</taxon>
        <taxon>Apiospora</taxon>
    </lineage>
</organism>
<dbReference type="Proteomes" id="UP001391051">
    <property type="component" value="Unassembled WGS sequence"/>
</dbReference>
<name>A0ABR1QRB7_9PEZI</name>
<comment type="caution">
    <text evidence="1">The sequence shown here is derived from an EMBL/GenBank/DDBJ whole genome shotgun (WGS) entry which is preliminary data.</text>
</comment>